<dbReference type="GO" id="GO:0008176">
    <property type="term" value="F:tRNA (guanine(46)-N7)-methyltransferase activity"/>
    <property type="evidence" value="ECO:0007669"/>
    <property type="project" value="UniProtKB-EC"/>
</dbReference>
<dbReference type="OrthoDB" id="47276at2759"/>
<evidence type="ECO:0000313" key="8">
    <source>
        <dbReference type="EMBL" id="KIZ03424.1"/>
    </source>
</evidence>
<dbReference type="STRING" id="145388.A0A0D2L9A1"/>
<dbReference type="GeneID" id="25737408"/>
<dbReference type="AlphaFoldDB" id="A0A0D2L9A1"/>
<dbReference type="EC" id="2.1.1.33" evidence="2"/>
<dbReference type="PROSITE" id="PS51625">
    <property type="entry name" value="SAM_MT_TRMB"/>
    <property type="match status" value="1"/>
</dbReference>
<dbReference type="Pfam" id="PF02390">
    <property type="entry name" value="Methyltransf_4"/>
    <property type="match status" value="1"/>
</dbReference>
<comment type="catalytic activity">
    <reaction evidence="1">
        <text>guanosine(46) in tRNA + S-adenosyl-L-methionine = N(7)-methylguanosine(46) in tRNA + S-adenosyl-L-homocysteine</text>
        <dbReference type="Rhea" id="RHEA:42708"/>
        <dbReference type="Rhea" id="RHEA-COMP:10188"/>
        <dbReference type="Rhea" id="RHEA-COMP:10189"/>
        <dbReference type="ChEBI" id="CHEBI:57856"/>
        <dbReference type="ChEBI" id="CHEBI:59789"/>
        <dbReference type="ChEBI" id="CHEBI:74269"/>
        <dbReference type="ChEBI" id="CHEBI:74480"/>
        <dbReference type="EC" id="2.1.1.33"/>
    </reaction>
</comment>
<keyword evidence="9" id="KW-1185">Reference proteome</keyword>
<feature type="region of interest" description="Disordered" evidence="7">
    <location>
        <begin position="98"/>
        <end position="149"/>
    </location>
</feature>
<proteinExistence type="predicted"/>
<dbReference type="Proteomes" id="UP000054498">
    <property type="component" value="Unassembled WGS sequence"/>
</dbReference>
<keyword evidence="3" id="KW-0489">Methyltransferase</keyword>
<evidence type="ECO:0000313" key="9">
    <source>
        <dbReference type="Proteomes" id="UP000054498"/>
    </source>
</evidence>
<evidence type="ECO:0000256" key="1">
    <source>
        <dbReference type="ARBA" id="ARBA00000142"/>
    </source>
</evidence>
<keyword evidence="4" id="KW-0808">Transferase</keyword>
<dbReference type="PANTHER" id="PTHR23417">
    <property type="entry name" value="3-DEOXY-D-MANNO-OCTULOSONIC-ACID TRANSFERASE/TRNA GUANINE-N 7 - -METHYLTRANSFERASE"/>
    <property type="match status" value="1"/>
</dbReference>
<evidence type="ECO:0000256" key="7">
    <source>
        <dbReference type="SAM" id="MobiDB-lite"/>
    </source>
</evidence>
<dbReference type="InterPro" id="IPR029063">
    <property type="entry name" value="SAM-dependent_MTases_sf"/>
</dbReference>
<feature type="compositionally biased region" description="Low complexity" evidence="7">
    <location>
        <begin position="127"/>
        <end position="138"/>
    </location>
</feature>
<evidence type="ECO:0000256" key="3">
    <source>
        <dbReference type="ARBA" id="ARBA00022603"/>
    </source>
</evidence>
<dbReference type="RefSeq" id="XP_013902443.1">
    <property type="nucleotide sequence ID" value="XM_014046989.1"/>
</dbReference>
<dbReference type="KEGG" id="mng:MNEG_4531"/>
<protein>
    <recommendedName>
        <fullName evidence="2">tRNA (guanine(46)-N(7))-methyltransferase</fullName>
        <ecNumber evidence="2">2.1.1.33</ecNumber>
    </recommendedName>
</protein>
<keyword evidence="6" id="KW-0819">tRNA processing</keyword>
<keyword evidence="5" id="KW-0949">S-adenosyl-L-methionine</keyword>
<evidence type="ECO:0000256" key="5">
    <source>
        <dbReference type="ARBA" id="ARBA00022691"/>
    </source>
</evidence>
<dbReference type="InterPro" id="IPR003358">
    <property type="entry name" value="tRNA_(Gua-N-7)_MeTrfase_Trmb"/>
</dbReference>
<name>A0A0D2L9A1_9CHLO</name>
<gene>
    <name evidence="8" type="ORF">MNEG_4531</name>
</gene>
<reference evidence="8 9" key="1">
    <citation type="journal article" date="2013" name="BMC Genomics">
        <title>Reconstruction of the lipid metabolism for the microalga Monoraphidium neglectum from its genome sequence reveals characteristics suitable for biofuel production.</title>
        <authorList>
            <person name="Bogen C."/>
            <person name="Al-Dilaimi A."/>
            <person name="Albersmeier A."/>
            <person name="Wichmann J."/>
            <person name="Grundmann M."/>
            <person name="Rupp O."/>
            <person name="Lauersen K.J."/>
            <person name="Blifernez-Klassen O."/>
            <person name="Kalinowski J."/>
            <person name="Goesmann A."/>
            <person name="Mussgnug J.H."/>
            <person name="Kruse O."/>
        </authorList>
    </citation>
    <scope>NUCLEOTIDE SEQUENCE [LARGE SCALE GENOMIC DNA]</scope>
    <source>
        <strain evidence="8 9">SAG 48.87</strain>
    </source>
</reference>
<dbReference type="PANTHER" id="PTHR23417:SF21">
    <property type="entry name" value="TRNA (GUANINE-N(7)-)-METHYLTRANSFERASE"/>
    <property type="match status" value="1"/>
</dbReference>
<sequence>MMEGYPGPVEAFYVQFPDPHFKRKHRKRRLLQPDTVHAIRDALRPGGVVFLQSDILRAAEGLRDAIEEVAPDAFELSPLHSDPSSVFFAKSSGGGGEPVAIGSDGVAEGQAGQQGGGAGEADGSEAEGGAADGEWSPDGWGGSDSDDSSFEPLFESRWARAGWLRDNPVGVPTEREHYVAVTQGSDIYRVVLVRR</sequence>
<dbReference type="SUPFAM" id="SSF53335">
    <property type="entry name" value="S-adenosyl-L-methionine-dependent methyltransferases"/>
    <property type="match status" value="1"/>
</dbReference>
<dbReference type="Gene3D" id="3.40.50.150">
    <property type="entry name" value="Vaccinia Virus protein VP39"/>
    <property type="match status" value="1"/>
</dbReference>
<dbReference type="GO" id="GO:0043527">
    <property type="term" value="C:tRNA methyltransferase complex"/>
    <property type="evidence" value="ECO:0007669"/>
    <property type="project" value="TreeGrafter"/>
</dbReference>
<evidence type="ECO:0000256" key="6">
    <source>
        <dbReference type="ARBA" id="ARBA00022694"/>
    </source>
</evidence>
<dbReference type="EMBL" id="KK100853">
    <property type="protein sequence ID" value="KIZ03424.1"/>
    <property type="molecule type" value="Genomic_DNA"/>
</dbReference>
<evidence type="ECO:0000256" key="4">
    <source>
        <dbReference type="ARBA" id="ARBA00022679"/>
    </source>
</evidence>
<evidence type="ECO:0000256" key="2">
    <source>
        <dbReference type="ARBA" id="ARBA00011977"/>
    </source>
</evidence>
<accession>A0A0D2L9A1</accession>
<organism evidence="8 9">
    <name type="scientific">Monoraphidium neglectum</name>
    <dbReference type="NCBI Taxonomy" id="145388"/>
    <lineage>
        <taxon>Eukaryota</taxon>
        <taxon>Viridiplantae</taxon>
        <taxon>Chlorophyta</taxon>
        <taxon>core chlorophytes</taxon>
        <taxon>Chlorophyceae</taxon>
        <taxon>CS clade</taxon>
        <taxon>Sphaeropleales</taxon>
        <taxon>Selenastraceae</taxon>
        <taxon>Monoraphidium</taxon>
    </lineage>
</organism>